<evidence type="ECO:0000313" key="1">
    <source>
        <dbReference type="EMBL" id="VDK27580.1"/>
    </source>
</evidence>
<gene>
    <name evidence="1" type="ORF">GPUH_LOCUS187</name>
</gene>
<sequence length="401" mass="45620">MKPLSKYFSDTLSAFPGLEAHQFFQIHGLRKNSVHTKPIVELRISSDVSFDVVPSLIFSTYSLYTRCVDQKHTLYIIIDARQCSDECLYRFLEAVRPAASWLDGTIDCILWVVGSSLQILETAITTDLILSRVRNIVTDIEGIAGHVETSNFSTNLNGLIDPSVTQHFFHLRFCLEELLKRTHRTAKLYMQLHENMKRFKAPYDLKTIDISSLRMQTDELDKQWAGVKDEADVVFLRHRGKILCDELQTQYPVLEHLDPFLYSDAVKRAVSGFEEVSMVMQKSNSSFAKRLKSLRCALEAVEFLNYVPEVGDGNNRLTSQMKQVEAKAAEIIKHMEEAGGRLEAVTHLLEEGSIADADRQSISEALDTFRSFLTNSEQHITDVRRIVQAALDSRILIDQIC</sequence>
<protein>
    <submittedName>
        <fullName evidence="3">CRAL-TRIO domain-containing protein</fullName>
    </submittedName>
</protein>
<evidence type="ECO:0000313" key="3">
    <source>
        <dbReference type="WBParaSite" id="GPUH_0000018601-mRNA-1"/>
    </source>
</evidence>
<accession>A0A183CUP6</accession>
<reference evidence="1 2" key="2">
    <citation type="submission" date="2018-11" db="EMBL/GenBank/DDBJ databases">
        <authorList>
            <consortium name="Pathogen Informatics"/>
        </authorList>
    </citation>
    <scope>NUCLEOTIDE SEQUENCE [LARGE SCALE GENOMIC DNA]</scope>
</reference>
<dbReference type="Proteomes" id="UP000271098">
    <property type="component" value="Unassembled WGS sequence"/>
</dbReference>
<dbReference type="WBParaSite" id="GPUH_0000018601-mRNA-1">
    <property type="protein sequence ID" value="GPUH_0000018601-mRNA-1"/>
    <property type="gene ID" value="GPUH_0000018601"/>
</dbReference>
<proteinExistence type="predicted"/>
<dbReference type="EMBL" id="UYRT01000141">
    <property type="protein sequence ID" value="VDK27580.1"/>
    <property type="molecule type" value="Genomic_DNA"/>
</dbReference>
<name>A0A183CUP6_9BILA</name>
<keyword evidence="2" id="KW-1185">Reference proteome</keyword>
<dbReference type="OrthoDB" id="10350297at2759"/>
<organism evidence="3">
    <name type="scientific">Gongylonema pulchrum</name>
    <dbReference type="NCBI Taxonomy" id="637853"/>
    <lineage>
        <taxon>Eukaryota</taxon>
        <taxon>Metazoa</taxon>
        <taxon>Ecdysozoa</taxon>
        <taxon>Nematoda</taxon>
        <taxon>Chromadorea</taxon>
        <taxon>Rhabditida</taxon>
        <taxon>Spirurina</taxon>
        <taxon>Spiruromorpha</taxon>
        <taxon>Spiruroidea</taxon>
        <taxon>Gongylonematidae</taxon>
        <taxon>Gongylonema</taxon>
    </lineage>
</organism>
<dbReference type="AlphaFoldDB" id="A0A183CUP6"/>
<reference evidence="3" key="1">
    <citation type="submission" date="2016-06" db="UniProtKB">
        <authorList>
            <consortium name="WormBaseParasite"/>
        </authorList>
    </citation>
    <scope>IDENTIFICATION</scope>
</reference>
<evidence type="ECO:0000313" key="2">
    <source>
        <dbReference type="Proteomes" id="UP000271098"/>
    </source>
</evidence>